<sequence>MLSCTEFIPCYSELFTFLEAKRGREELNRFWDYLFAPTGSGIPLINYVKEQGIRGCYSYWAGTLNEEAADFTMYLNEKGGWFMNVMHHCPSKGRLLALKDEIGLTPYHDYCLHCDSYRQAAEKVGLKYIYNFNGVDHAACSMLIYDPKVFDGRVIVDENTEIMDRRASQNEYFHKDFHSILNMGIHYVGEHYGKEALTEFLTTFTHHVYTPVLTAIKEKGPAAIQEKILDTYHREKAEDAVETSLTGDTLTVTVHYCPAVRHLLDTGRTVSPWYPYTTTVIMQTLADAASCAFTMDSYDEATGAASYHFTKK</sequence>
<dbReference type="RefSeq" id="WP_186871716.1">
    <property type="nucleotide sequence ID" value="NZ_JACOOR010000003.1"/>
</dbReference>
<accession>A0A923LBR1</accession>
<evidence type="ECO:0000313" key="2">
    <source>
        <dbReference type="Proteomes" id="UP000649345"/>
    </source>
</evidence>
<comment type="caution">
    <text evidence="1">The sequence shown here is derived from an EMBL/GenBank/DDBJ whole genome shotgun (WGS) entry which is preliminary data.</text>
</comment>
<evidence type="ECO:0000313" key="1">
    <source>
        <dbReference type="EMBL" id="MBC5659352.1"/>
    </source>
</evidence>
<protein>
    <submittedName>
        <fullName evidence="1">Uncharacterized protein</fullName>
    </submittedName>
</protein>
<dbReference type="EMBL" id="JACOOR010000003">
    <property type="protein sequence ID" value="MBC5659352.1"/>
    <property type="molecule type" value="Genomic_DNA"/>
</dbReference>
<gene>
    <name evidence="1" type="ORF">H8S44_06170</name>
</gene>
<name>A0A923LBR1_9FIRM</name>
<reference evidence="1" key="1">
    <citation type="submission" date="2020-08" db="EMBL/GenBank/DDBJ databases">
        <title>Genome public.</title>
        <authorList>
            <person name="Liu C."/>
            <person name="Sun Q."/>
        </authorList>
    </citation>
    <scope>NUCLEOTIDE SEQUENCE</scope>
    <source>
        <strain evidence="1">NSJ-68</strain>
    </source>
</reference>
<keyword evidence="2" id="KW-1185">Reference proteome</keyword>
<dbReference type="AlphaFoldDB" id="A0A923LBR1"/>
<proteinExistence type="predicted"/>
<organism evidence="1 2">
    <name type="scientific">Anaerosacchariphilus hominis</name>
    <dbReference type="NCBI Taxonomy" id="2763017"/>
    <lineage>
        <taxon>Bacteria</taxon>
        <taxon>Bacillati</taxon>
        <taxon>Bacillota</taxon>
        <taxon>Clostridia</taxon>
        <taxon>Lachnospirales</taxon>
        <taxon>Lachnospiraceae</taxon>
        <taxon>Anaerosacchariphilus</taxon>
    </lineage>
</organism>
<dbReference type="Proteomes" id="UP000649345">
    <property type="component" value="Unassembled WGS sequence"/>
</dbReference>